<dbReference type="HOGENOM" id="CLU_1304396_0_0_6"/>
<keyword evidence="2" id="KW-0472">Membrane</keyword>
<organism evidence="3">
    <name type="scientific">Hydrogenovibrio crunogenus (strain DSM 25203 / XCL-2)</name>
    <name type="common">Thiomicrospira crunogena</name>
    <dbReference type="NCBI Taxonomy" id="317025"/>
    <lineage>
        <taxon>Bacteria</taxon>
        <taxon>Pseudomonadati</taxon>
        <taxon>Pseudomonadota</taxon>
        <taxon>Gammaproteobacteria</taxon>
        <taxon>Thiotrichales</taxon>
        <taxon>Piscirickettsiaceae</taxon>
        <taxon>Hydrogenovibrio</taxon>
    </lineage>
</organism>
<reference evidence="3" key="1">
    <citation type="submission" date="2006-07" db="EMBL/GenBank/DDBJ databases">
        <title>Complete sequence of Thiomicrospira crunogena XCL-2.</title>
        <authorList>
            <consortium name="US DOE Joint Genome Institute"/>
            <person name="Copeland A."/>
            <person name="Lucas S."/>
            <person name="Lapidus A."/>
            <person name="Barry K."/>
            <person name="Detter J.C."/>
            <person name="Glavina del Rio T."/>
            <person name="Hammon N."/>
            <person name="Israni S."/>
            <person name="Dalin E."/>
            <person name="Tice H."/>
            <person name="Pitluck S."/>
            <person name="Chain P."/>
            <person name="Malfatti S."/>
            <person name="Shin M."/>
            <person name="Vergez L."/>
            <person name="Schmutz J."/>
            <person name="Larimer F."/>
            <person name="Land M."/>
            <person name="Hauser L."/>
            <person name="Kyrpides N."/>
            <person name="Lykidis A."/>
            <person name="Scott K.M."/>
            <person name="Sievert S."/>
            <person name="Kerfeld C."/>
            <person name="Freyermuth S."/>
            <person name="Dobrinski K."/>
            <person name="Boller A."/>
            <person name="Fitzpatrick K."/>
            <person name="Thoma P."/>
            <person name="Moore J."/>
            <person name="Richardson P."/>
        </authorList>
    </citation>
    <scope>NUCLEOTIDE SEQUENCE</scope>
    <source>
        <strain evidence="3">XCL-2</strain>
    </source>
</reference>
<dbReference type="KEGG" id="tcx:Tcr_0644"/>
<accession>Q31HY3</accession>
<dbReference type="STRING" id="317025.Tcr_0644"/>
<keyword evidence="1" id="KW-0175">Coiled coil</keyword>
<keyword evidence="2" id="KW-1133">Transmembrane helix</keyword>
<evidence type="ECO:0000256" key="2">
    <source>
        <dbReference type="SAM" id="Phobius"/>
    </source>
</evidence>
<evidence type="ECO:0000313" key="3">
    <source>
        <dbReference type="EMBL" id="ABB41240.1"/>
    </source>
</evidence>
<feature type="coiled-coil region" evidence="1">
    <location>
        <begin position="37"/>
        <end position="64"/>
    </location>
</feature>
<protein>
    <submittedName>
        <fullName evidence="3">Uncharacterized protein</fullName>
    </submittedName>
</protein>
<dbReference type="OrthoDB" id="5615048at2"/>
<feature type="transmembrane region" description="Helical" evidence="2">
    <location>
        <begin position="12"/>
        <end position="34"/>
    </location>
</feature>
<sequence>MNTNTFFVKRYLLAALGLLGVTLLFFLGGNYGLYQHKQELHQSVHAQQQQLESVRRQVHFLRDQERISKIYGKKYTALTSFGPIYNQSRVRWTDELLNIQKQLALKPFIIQFEPRQPLQKNRLAFIPLEKDIFYFTRLNLTVGMHSDSDILALFDRITQNISPLFFIENCHLTARPSYVKSPKFRYDVAGIQAQCSLILLEVEPTEFKKVS</sequence>
<keyword evidence="2" id="KW-0812">Transmembrane</keyword>
<name>Q31HY3_HYDCU</name>
<dbReference type="EMBL" id="CP000109">
    <property type="protein sequence ID" value="ABB41240.1"/>
    <property type="molecule type" value="Genomic_DNA"/>
</dbReference>
<proteinExistence type="predicted"/>
<gene>
    <name evidence="3" type="ordered locus">Tcr_0644</name>
</gene>
<dbReference type="AlphaFoldDB" id="Q31HY3"/>
<evidence type="ECO:0000256" key="1">
    <source>
        <dbReference type="SAM" id="Coils"/>
    </source>
</evidence>